<feature type="domain" description="DNA replication/recombination mediator RecO N-terminal" evidence="8">
    <location>
        <begin position="1"/>
        <end position="77"/>
    </location>
</feature>
<evidence type="ECO:0000256" key="4">
    <source>
        <dbReference type="ARBA" id="ARBA00023172"/>
    </source>
</evidence>
<dbReference type="GO" id="GO:0006302">
    <property type="term" value="P:double-strand break repair"/>
    <property type="evidence" value="ECO:0007669"/>
    <property type="project" value="TreeGrafter"/>
</dbReference>
<dbReference type="SUPFAM" id="SSF57863">
    <property type="entry name" value="ArfGap/RecO-like zinc finger"/>
    <property type="match status" value="1"/>
</dbReference>
<keyword evidence="3 7" id="KW-0227">DNA damage</keyword>
<dbReference type="PANTHER" id="PTHR33991">
    <property type="entry name" value="DNA REPAIR PROTEIN RECO"/>
    <property type="match status" value="1"/>
</dbReference>
<dbReference type="GO" id="GO:0043590">
    <property type="term" value="C:bacterial nucleoid"/>
    <property type="evidence" value="ECO:0007669"/>
    <property type="project" value="TreeGrafter"/>
</dbReference>
<organism evidence="9 10">
    <name type="scientific">Paenibacillus sabuli</name>
    <dbReference type="NCBI Taxonomy" id="2772509"/>
    <lineage>
        <taxon>Bacteria</taxon>
        <taxon>Bacillati</taxon>
        <taxon>Bacillota</taxon>
        <taxon>Bacilli</taxon>
        <taxon>Bacillales</taxon>
        <taxon>Paenibacillaceae</taxon>
        <taxon>Paenibacillus</taxon>
    </lineage>
</organism>
<dbReference type="Proteomes" id="UP000621560">
    <property type="component" value="Unassembled WGS sequence"/>
</dbReference>
<evidence type="ECO:0000256" key="3">
    <source>
        <dbReference type="ARBA" id="ARBA00022763"/>
    </source>
</evidence>
<evidence type="ECO:0000313" key="9">
    <source>
        <dbReference type="EMBL" id="MBD2844443.1"/>
    </source>
</evidence>
<keyword evidence="5 7" id="KW-0234">DNA repair</keyword>
<dbReference type="Gene3D" id="1.20.1440.120">
    <property type="entry name" value="Recombination protein O, C-terminal domain"/>
    <property type="match status" value="1"/>
</dbReference>
<evidence type="ECO:0000256" key="6">
    <source>
        <dbReference type="ARBA" id="ARBA00033409"/>
    </source>
</evidence>
<keyword evidence="4 7" id="KW-0233">DNA recombination</keyword>
<evidence type="ECO:0000256" key="5">
    <source>
        <dbReference type="ARBA" id="ARBA00023204"/>
    </source>
</evidence>
<dbReference type="InterPro" id="IPR012340">
    <property type="entry name" value="NA-bd_OB-fold"/>
</dbReference>
<name>A0A927GQJ5_9BACL</name>
<reference evidence="9" key="1">
    <citation type="submission" date="2020-09" db="EMBL/GenBank/DDBJ databases">
        <title>A novel bacterium of genus Paenibacillus, isolated from South China Sea.</title>
        <authorList>
            <person name="Huang H."/>
            <person name="Mo K."/>
            <person name="Hu Y."/>
        </authorList>
    </citation>
    <scope>NUCLEOTIDE SEQUENCE</scope>
    <source>
        <strain evidence="9">IB182496</strain>
    </source>
</reference>
<dbReference type="Pfam" id="PF02565">
    <property type="entry name" value="RecO_C"/>
    <property type="match status" value="1"/>
</dbReference>
<accession>A0A927GQJ5</accession>
<dbReference type="InterPro" id="IPR037278">
    <property type="entry name" value="ARFGAP/RecO"/>
</dbReference>
<gene>
    <name evidence="7 9" type="primary">recO</name>
    <name evidence="9" type="ORF">IDH44_04515</name>
</gene>
<dbReference type="HAMAP" id="MF_00201">
    <property type="entry name" value="RecO"/>
    <property type="match status" value="1"/>
</dbReference>
<dbReference type="Pfam" id="PF11967">
    <property type="entry name" value="RecO_N"/>
    <property type="match status" value="1"/>
</dbReference>
<comment type="caution">
    <text evidence="9">The sequence shown here is derived from an EMBL/GenBank/DDBJ whole genome shotgun (WGS) entry which is preliminary data.</text>
</comment>
<dbReference type="AlphaFoldDB" id="A0A927GQJ5"/>
<dbReference type="PANTHER" id="PTHR33991:SF1">
    <property type="entry name" value="DNA REPAIR PROTEIN RECO"/>
    <property type="match status" value="1"/>
</dbReference>
<protein>
    <recommendedName>
        <fullName evidence="2 7">DNA repair protein RecO</fullName>
    </recommendedName>
    <alternativeName>
        <fullName evidence="6 7">Recombination protein O</fullName>
    </alternativeName>
</protein>
<comment type="similarity">
    <text evidence="1 7">Belongs to the RecO family.</text>
</comment>
<dbReference type="GO" id="GO:0006310">
    <property type="term" value="P:DNA recombination"/>
    <property type="evidence" value="ECO:0007669"/>
    <property type="project" value="UniProtKB-UniRule"/>
</dbReference>
<proteinExistence type="inferred from homology"/>
<sequence>MQYRVEGIVIRSVDYGEANKIVTLLTNTHGKIGVVIRGAKKPRSRHGSLGQLFTHGDYSFYRKGEGLGTLNHGEVLEANQRLREQLDMTAYASYAVELADRATQDNEASGAMFNQLNACLQAIQAGKDPQVTAHLFEMKVLELAGYAPELEQCLSCGGGEGPFVLSWRSGGVLCRRCRQGDPEHLAVPESVLKLLRLFRGMDMRRLGNVQVSPDTKRALREAMRRLTDAHLGLQLKSRAFLEQLDRYGLANLADGSGVDNSRH</sequence>
<dbReference type="SUPFAM" id="SSF50249">
    <property type="entry name" value="Nucleic acid-binding proteins"/>
    <property type="match status" value="1"/>
</dbReference>
<dbReference type="EMBL" id="JACXIZ010000011">
    <property type="protein sequence ID" value="MBD2844443.1"/>
    <property type="molecule type" value="Genomic_DNA"/>
</dbReference>
<evidence type="ECO:0000313" key="10">
    <source>
        <dbReference type="Proteomes" id="UP000621560"/>
    </source>
</evidence>
<dbReference type="NCBIfam" id="TIGR00613">
    <property type="entry name" value="reco"/>
    <property type="match status" value="1"/>
</dbReference>
<dbReference type="InterPro" id="IPR022572">
    <property type="entry name" value="DNA_rep/recomb_RecO_N"/>
</dbReference>
<evidence type="ECO:0000256" key="7">
    <source>
        <dbReference type="HAMAP-Rule" id="MF_00201"/>
    </source>
</evidence>
<evidence type="ECO:0000259" key="8">
    <source>
        <dbReference type="Pfam" id="PF11967"/>
    </source>
</evidence>
<dbReference type="Gene3D" id="2.40.50.140">
    <property type="entry name" value="Nucleic acid-binding proteins"/>
    <property type="match status" value="1"/>
</dbReference>
<dbReference type="InterPro" id="IPR003717">
    <property type="entry name" value="RecO"/>
</dbReference>
<keyword evidence="10" id="KW-1185">Reference proteome</keyword>
<evidence type="ECO:0000256" key="1">
    <source>
        <dbReference type="ARBA" id="ARBA00007452"/>
    </source>
</evidence>
<comment type="function">
    <text evidence="7">Involved in DNA repair and RecF pathway recombination.</text>
</comment>
<dbReference type="RefSeq" id="WP_190915131.1">
    <property type="nucleotide sequence ID" value="NZ_JACXIZ010000011.1"/>
</dbReference>
<evidence type="ECO:0000256" key="2">
    <source>
        <dbReference type="ARBA" id="ARBA00021310"/>
    </source>
</evidence>
<dbReference type="InterPro" id="IPR042242">
    <property type="entry name" value="RecO_C"/>
</dbReference>